<dbReference type="SMART" id="SM00922">
    <property type="entry name" value="MR_MLE"/>
    <property type="match status" value="1"/>
</dbReference>
<dbReference type="SFLD" id="SFLDS00001">
    <property type="entry name" value="Enolase"/>
    <property type="match status" value="1"/>
</dbReference>
<dbReference type="PANTHER" id="PTHR48080">
    <property type="entry name" value="D-GALACTONATE DEHYDRATASE-RELATED"/>
    <property type="match status" value="1"/>
</dbReference>
<dbReference type="InterPro" id="IPR036849">
    <property type="entry name" value="Enolase-like_C_sf"/>
</dbReference>
<keyword evidence="1" id="KW-0456">Lyase</keyword>
<gene>
    <name evidence="3" type="ORF">KUV26_07690</name>
</gene>
<proteinExistence type="predicted"/>
<dbReference type="PROSITE" id="PS00908">
    <property type="entry name" value="MR_MLE_1"/>
    <property type="match status" value="1"/>
</dbReference>
<dbReference type="EMBL" id="JAHVJA010000002">
    <property type="protein sequence ID" value="MBY6139318.1"/>
    <property type="molecule type" value="Genomic_DNA"/>
</dbReference>
<organism evidence="3 4">
    <name type="scientific">Leisingera daeponensis</name>
    <dbReference type="NCBI Taxonomy" id="405746"/>
    <lineage>
        <taxon>Bacteria</taxon>
        <taxon>Pseudomonadati</taxon>
        <taxon>Pseudomonadota</taxon>
        <taxon>Alphaproteobacteria</taxon>
        <taxon>Rhodobacterales</taxon>
        <taxon>Roseobacteraceae</taxon>
        <taxon>Leisingera</taxon>
    </lineage>
</organism>
<name>A0ABS7NDN0_9RHOB</name>
<feature type="domain" description="Mandelate racemase/muconate lactonizing enzyme C-terminal" evidence="2">
    <location>
        <begin position="148"/>
        <end position="244"/>
    </location>
</feature>
<reference evidence="3 4" key="1">
    <citation type="submission" date="2021-06" db="EMBL/GenBank/DDBJ databases">
        <title>50 bacteria genomes isolated from Dapeng, Shenzhen, China.</title>
        <authorList>
            <person name="Zheng W."/>
            <person name="Yu S."/>
            <person name="Huang Y."/>
        </authorList>
    </citation>
    <scope>NUCLEOTIDE SEQUENCE [LARGE SCALE GENOMIC DNA]</scope>
    <source>
        <strain evidence="3 4">DP1N14-2</strain>
    </source>
</reference>
<sequence>MATIEQIYATVHSCQFDGVAVTQGVGNMVKRDLVLVRVVASDGTVGYGEAHMGLNPTAIAEVINHSIAPQLVGRDSHDVEGCWQAVYRHQIVTHGLGAGSVIAMSGVDIALWDLRGKLLGLPVYKLMGGSKKRLRAYAGGMGLGWQPDTDLEREIGKLVDQGYTAVKLRIGQGIGPDSSKVRHIRKVFGDTLDIAVDAATRYTQSDIAAVTRFCEDGQVLWLEEPFAPDDLHAYAELRQATQVPIAAGENHFTKHAFRDLLERRAITILQPDSAKAGGLTETKKIADMGAAWHLQVAPHTSQSVIGTAANVHLLCAISNGLIYEADISARNPWRDDLATNPLKVEKGFIEPNDLPGLGLEIDEAMLEAYPAIPGASYVPPARTAAA</sequence>
<dbReference type="InterPro" id="IPR029017">
    <property type="entry name" value="Enolase-like_N"/>
</dbReference>
<dbReference type="SUPFAM" id="SSF54826">
    <property type="entry name" value="Enolase N-terminal domain-like"/>
    <property type="match status" value="1"/>
</dbReference>
<dbReference type="Pfam" id="PF02746">
    <property type="entry name" value="MR_MLE_N"/>
    <property type="match status" value="1"/>
</dbReference>
<accession>A0ABS7NDN0</accession>
<dbReference type="RefSeq" id="WP_222507915.1">
    <property type="nucleotide sequence ID" value="NZ_JAHVJA010000002.1"/>
</dbReference>
<evidence type="ECO:0000256" key="1">
    <source>
        <dbReference type="ARBA" id="ARBA00023239"/>
    </source>
</evidence>
<dbReference type="Gene3D" id="3.30.390.10">
    <property type="entry name" value="Enolase-like, N-terminal domain"/>
    <property type="match status" value="1"/>
</dbReference>
<dbReference type="InterPro" id="IPR034593">
    <property type="entry name" value="DgoD-like"/>
</dbReference>
<dbReference type="InterPro" id="IPR013341">
    <property type="entry name" value="Mandelate_racemase_N_dom"/>
</dbReference>
<dbReference type="InterPro" id="IPR018110">
    <property type="entry name" value="Mandel_Rmase/mucon_lact_enz_CS"/>
</dbReference>
<dbReference type="SUPFAM" id="SSF51604">
    <property type="entry name" value="Enolase C-terminal domain-like"/>
    <property type="match status" value="1"/>
</dbReference>
<evidence type="ECO:0000313" key="4">
    <source>
        <dbReference type="Proteomes" id="UP000766629"/>
    </source>
</evidence>
<dbReference type="PANTHER" id="PTHR48080:SF2">
    <property type="entry name" value="D-GALACTONATE DEHYDRATASE"/>
    <property type="match status" value="1"/>
</dbReference>
<dbReference type="InterPro" id="IPR029065">
    <property type="entry name" value="Enolase_C-like"/>
</dbReference>
<comment type="caution">
    <text evidence="3">The sequence shown here is derived from an EMBL/GenBank/DDBJ whole genome shotgun (WGS) entry which is preliminary data.</text>
</comment>
<keyword evidence="4" id="KW-1185">Reference proteome</keyword>
<protein>
    <submittedName>
        <fullName evidence="3">Mandelate racemase/muconate lactonizing enzyme family protein</fullName>
    </submittedName>
</protein>
<dbReference type="Pfam" id="PF13378">
    <property type="entry name" value="MR_MLE_C"/>
    <property type="match status" value="1"/>
</dbReference>
<dbReference type="InterPro" id="IPR013342">
    <property type="entry name" value="Mandelate_racemase_C"/>
</dbReference>
<dbReference type="SFLD" id="SFLDG00179">
    <property type="entry name" value="mandelate_racemase"/>
    <property type="match status" value="1"/>
</dbReference>
<dbReference type="Gene3D" id="3.20.20.120">
    <property type="entry name" value="Enolase-like C-terminal domain"/>
    <property type="match status" value="1"/>
</dbReference>
<evidence type="ECO:0000259" key="2">
    <source>
        <dbReference type="SMART" id="SM00922"/>
    </source>
</evidence>
<dbReference type="CDD" id="cd03316">
    <property type="entry name" value="MR_like"/>
    <property type="match status" value="1"/>
</dbReference>
<evidence type="ECO:0000313" key="3">
    <source>
        <dbReference type="EMBL" id="MBY6139318.1"/>
    </source>
</evidence>
<dbReference type="Proteomes" id="UP000766629">
    <property type="component" value="Unassembled WGS sequence"/>
</dbReference>